<dbReference type="Gene3D" id="3.40.50.80">
    <property type="entry name" value="Nucleotide-binding domain of ferredoxin-NADP reductase (FNR) module"/>
    <property type="match status" value="1"/>
</dbReference>
<evidence type="ECO:0000256" key="3">
    <source>
        <dbReference type="ARBA" id="ARBA00022448"/>
    </source>
</evidence>
<dbReference type="SUPFAM" id="SSF52343">
    <property type="entry name" value="Ferredoxin reductase-like, C-terminal NADP-linked domain"/>
    <property type="match status" value="1"/>
</dbReference>
<dbReference type="OrthoDB" id="167398at2759"/>
<dbReference type="InterPro" id="IPR013130">
    <property type="entry name" value="Fe3_Rdtase_TM_dom"/>
</dbReference>
<evidence type="ECO:0000256" key="6">
    <source>
        <dbReference type="ARBA" id="ARBA00022989"/>
    </source>
</evidence>
<dbReference type="CDD" id="cd06186">
    <property type="entry name" value="NOX_Duox_like_FAD_NADP"/>
    <property type="match status" value="1"/>
</dbReference>
<name>A0A9P8VGW9_9PEZI</name>
<dbReference type="Pfam" id="PF01794">
    <property type="entry name" value="Ferric_reduct"/>
    <property type="match status" value="1"/>
</dbReference>
<evidence type="ECO:0000256" key="4">
    <source>
        <dbReference type="ARBA" id="ARBA00022692"/>
    </source>
</evidence>
<evidence type="ECO:0000313" key="16">
    <source>
        <dbReference type="Proteomes" id="UP000770015"/>
    </source>
</evidence>
<evidence type="ECO:0000256" key="10">
    <source>
        <dbReference type="ARBA" id="ARBA00023180"/>
    </source>
</evidence>
<comment type="similarity">
    <text evidence="2">Belongs to the ferric reductase (FRE) family.</text>
</comment>
<dbReference type="SFLD" id="SFLDS00052">
    <property type="entry name" value="Ferric_Reductase_Domain"/>
    <property type="match status" value="1"/>
</dbReference>
<evidence type="ECO:0000259" key="14">
    <source>
        <dbReference type="PROSITE" id="PS51384"/>
    </source>
</evidence>
<dbReference type="InterPro" id="IPR017927">
    <property type="entry name" value="FAD-bd_FR_type"/>
</dbReference>
<feature type="transmembrane region" description="Helical" evidence="12">
    <location>
        <begin position="330"/>
        <end position="349"/>
    </location>
</feature>
<evidence type="ECO:0000256" key="5">
    <source>
        <dbReference type="ARBA" id="ARBA00022982"/>
    </source>
</evidence>
<dbReference type="PROSITE" id="PS51384">
    <property type="entry name" value="FAD_FR"/>
    <property type="match status" value="1"/>
</dbReference>
<feature type="transmembrane region" description="Helical" evidence="12">
    <location>
        <begin position="391"/>
        <end position="409"/>
    </location>
</feature>
<keyword evidence="16" id="KW-1185">Reference proteome</keyword>
<dbReference type="InterPro" id="IPR013121">
    <property type="entry name" value="Fe_red_NAD-bd_6"/>
</dbReference>
<dbReference type="AlphaFoldDB" id="A0A9P8VGW9"/>
<keyword evidence="4 12" id="KW-0812">Transmembrane</keyword>
<evidence type="ECO:0000256" key="1">
    <source>
        <dbReference type="ARBA" id="ARBA00004141"/>
    </source>
</evidence>
<keyword evidence="10" id="KW-0325">Glycoprotein</keyword>
<organism evidence="15 16">
    <name type="scientific">Plectosphaerella plurivora</name>
    <dbReference type="NCBI Taxonomy" id="936078"/>
    <lineage>
        <taxon>Eukaryota</taxon>
        <taxon>Fungi</taxon>
        <taxon>Dikarya</taxon>
        <taxon>Ascomycota</taxon>
        <taxon>Pezizomycotina</taxon>
        <taxon>Sordariomycetes</taxon>
        <taxon>Hypocreomycetidae</taxon>
        <taxon>Glomerellales</taxon>
        <taxon>Plectosphaerellaceae</taxon>
        <taxon>Plectosphaerella</taxon>
    </lineage>
</organism>
<reference evidence="15" key="1">
    <citation type="journal article" date="2021" name="Nat. Commun.">
        <title>Genetic determinants of endophytism in the Arabidopsis root mycobiome.</title>
        <authorList>
            <person name="Mesny F."/>
            <person name="Miyauchi S."/>
            <person name="Thiergart T."/>
            <person name="Pickel B."/>
            <person name="Atanasova L."/>
            <person name="Karlsson M."/>
            <person name="Huettel B."/>
            <person name="Barry K.W."/>
            <person name="Haridas S."/>
            <person name="Chen C."/>
            <person name="Bauer D."/>
            <person name="Andreopoulos W."/>
            <person name="Pangilinan J."/>
            <person name="LaButti K."/>
            <person name="Riley R."/>
            <person name="Lipzen A."/>
            <person name="Clum A."/>
            <person name="Drula E."/>
            <person name="Henrissat B."/>
            <person name="Kohler A."/>
            <person name="Grigoriev I.V."/>
            <person name="Martin F.M."/>
            <person name="Hacquard S."/>
        </authorList>
    </citation>
    <scope>NUCLEOTIDE SEQUENCE</scope>
    <source>
        <strain evidence="15">MPI-SDFR-AT-0117</strain>
    </source>
</reference>
<keyword evidence="8" id="KW-0406">Ion transport</keyword>
<dbReference type="InterPro" id="IPR039261">
    <property type="entry name" value="FNR_nucleotide-bd"/>
</dbReference>
<comment type="subcellular location">
    <subcellularLocation>
        <location evidence="1">Membrane</location>
        <topology evidence="1">Multi-pass membrane protein</topology>
    </subcellularLocation>
</comment>
<evidence type="ECO:0000256" key="9">
    <source>
        <dbReference type="ARBA" id="ARBA00023136"/>
    </source>
</evidence>
<feature type="chain" id="PRO_5040129385" evidence="13">
    <location>
        <begin position="29"/>
        <end position="749"/>
    </location>
</feature>
<gene>
    <name evidence="15" type="ORF">F5X68DRAFT_259322</name>
</gene>
<dbReference type="GO" id="GO:0006826">
    <property type="term" value="P:iron ion transport"/>
    <property type="evidence" value="ECO:0007669"/>
    <property type="project" value="TreeGrafter"/>
</dbReference>
<feature type="transmembrane region" description="Helical" evidence="12">
    <location>
        <begin position="361"/>
        <end position="379"/>
    </location>
</feature>
<dbReference type="Pfam" id="PF08022">
    <property type="entry name" value="FAD_binding_8"/>
    <property type="match status" value="1"/>
</dbReference>
<keyword evidence="5" id="KW-0249">Electron transport</keyword>
<dbReference type="GO" id="GO:0015677">
    <property type="term" value="P:copper ion import"/>
    <property type="evidence" value="ECO:0007669"/>
    <property type="project" value="TreeGrafter"/>
</dbReference>
<evidence type="ECO:0000256" key="8">
    <source>
        <dbReference type="ARBA" id="ARBA00023065"/>
    </source>
</evidence>
<dbReference type="InterPro" id="IPR051410">
    <property type="entry name" value="Ferric/Cupric_Reductase"/>
</dbReference>
<keyword evidence="7" id="KW-0560">Oxidoreductase</keyword>
<comment type="caution">
    <text evidence="15">The sequence shown here is derived from an EMBL/GenBank/DDBJ whole genome shotgun (WGS) entry which is preliminary data.</text>
</comment>
<dbReference type="Pfam" id="PF08030">
    <property type="entry name" value="NAD_binding_6"/>
    <property type="match status" value="1"/>
</dbReference>
<keyword evidence="13" id="KW-0732">Signal</keyword>
<evidence type="ECO:0000256" key="12">
    <source>
        <dbReference type="SAM" id="Phobius"/>
    </source>
</evidence>
<feature type="signal peptide" evidence="13">
    <location>
        <begin position="1"/>
        <end position="28"/>
    </location>
</feature>
<evidence type="ECO:0000256" key="13">
    <source>
        <dbReference type="SAM" id="SignalP"/>
    </source>
</evidence>
<evidence type="ECO:0000256" key="2">
    <source>
        <dbReference type="ARBA" id="ARBA00006278"/>
    </source>
</evidence>
<feature type="transmembrane region" description="Helical" evidence="12">
    <location>
        <begin position="243"/>
        <end position="263"/>
    </location>
</feature>
<evidence type="ECO:0000256" key="11">
    <source>
        <dbReference type="SAM" id="MobiDB-lite"/>
    </source>
</evidence>
<protein>
    <submittedName>
        <fullName evidence="15">Ferric reductase NAD binding domain-containing protein</fullName>
    </submittedName>
</protein>
<evidence type="ECO:0000256" key="7">
    <source>
        <dbReference type="ARBA" id="ARBA00023002"/>
    </source>
</evidence>
<accession>A0A9P8VGW9</accession>
<dbReference type="PANTHER" id="PTHR32361:SF9">
    <property type="entry name" value="FERRIC REDUCTASE TRANSMEMBRANE COMPONENT 3-RELATED"/>
    <property type="match status" value="1"/>
</dbReference>
<dbReference type="GO" id="GO:0005886">
    <property type="term" value="C:plasma membrane"/>
    <property type="evidence" value="ECO:0007669"/>
    <property type="project" value="TreeGrafter"/>
</dbReference>
<keyword evidence="6 12" id="KW-1133">Transmembrane helix</keyword>
<feature type="transmembrane region" description="Helical" evidence="12">
    <location>
        <begin position="161"/>
        <end position="179"/>
    </location>
</feature>
<dbReference type="Proteomes" id="UP000770015">
    <property type="component" value="Unassembled WGS sequence"/>
</dbReference>
<evidence type="ECO:0000313" key="15">
    <source>
        <dbReference type="EMBL" id="KAH6692727.1"/>
    </source>
</evidence>
<feature type="domain" description="FAD-binding FR-type" evidence="14">
    <location>
        <begin position="427"/>
        <end position="568"/>
    </location>
</feature>
<dbReference type="PANTHER" id="PTHR32361">
    <property type="entry name" value="FERRIC/CUPRIC REDUCTASE TRANSMEMBRANE COMPONENT"/>
    <property type="match status" value="1"/>
</dbReference>
<dbReference type="EMBL" id="JAGSXJ010000004">
    <property type="protein sequence ID" value="KAH6692727.1"/>
    <property type="molecule type" value="Genomic_DNA"/>
</dbReference>
<keyword evidence="9 12" id="KW-0472">Membrane</keyword>
<dbReference type="SFLD" id="SFLDG01168">
    <property type="entry name" value="Ferric_reductase_subgroup_(FRE"/>
    <property type="match status" value="1"/>
</dbReference>
<dbReference type="InterPro" id="IPR013112">
    <property type="entry name" value="FAD-bd_8"/>
</dbReference>
<dbReference type="GO" id="GO:0006879">
    <property type="term" value="P:intracellular iron ion homeostasis"/>
    <property type="evidence" value="ECO:0007669"/>
    <property type="project" value="TreeGrafter"/>
</dbReference>
<dbReference type="GO" id="GO:0000293">
    <property type="term" value="F:ferric-chelate reductase activity"/>
    <property type="evidence" value="ECO:0007669"/>
    <property type="project" value="UniProtKB-ARBA"/>
</dbReference>
<keyword evidence="3" id="KW-0813">Transport</keyword>
<proteinExistence type="inferred from homology"/>
<sequence>MIPSLPSLFTCLILALASLAASSTPTKSQECLAAILDVYGTLLFTGIGYGDYYASVCGNPALVASMYAATNVYCTPKEKQSGIQLWNGYCVEYGPGPVMSESSVEANTTEAAISRMQVINSTADATTTNYTDPVMISEELFRLAYHTEDDWDYEIRTHTKYGFAMYGFWGGVLVFGMLYRLGHVLQQRRAGHSPDNESSNHGKPSSHVLGQVNAWIRKHITTPSILPPYHTQSFFGCTIPTRLEFIVIYLYWVISIVLCAVHYRGFEGNIFWDKIPPQTWRYIADRTGIICYANLPLLWMFSGRNNIFIWLTGWEFSVFNLFHRHIARVATMQAIIHSVSYTVFYYAAGDWESYFLEWKEAWWYLGAMATVAMSFLIFFSFRVFRHKTYEFFLLVHIALSVVTIVGLFYHTSIFEGEYNPYLWPLVAIWLFDRVVRIIRVVYCNVHVRLGSGKTIHCTTATVIHHQVANVLEIQLRPGTKHLNPGPGQHYFLYQPFRLKGWENHPFTLASYDVSAPNSDGTEGLSLSFWARPQSGWTAKLRRECDKSPDSTVKTNLLIEGPYGVAKPLWDFDEVFLIAGGSGIAAVMPYLHDYMKKSEAPQSIRTTLVHFVWTVRNEENVRLLMNGPLDKVLAREDIESHLHITSPHSPLDSASLVAGEKTEEPATPEESMLKELSPSVRPSHQILNLKSGRPDVGSLITTTAGQVSGTGRRLAVFVCGPATLADAARDATRRSMQGDNVRYFEETFGW</sequence>
<feature type="region of interest" description="Disordered" evidence="11">
    <location>
        <begin position="648"/>
        <end position="670"/>
    </location>
</feature>